<keyword evidence="8" id="KW-0997">Cell inner membrane</keyword>
<dbReference type="CDD" id="cd17320">
    <property type="entry name" value="MFS_MdfA_MDR_like"/>
    <property type="match status" value="1"/>
</dbReference>
<evidence type="ECO:0000256" key="1">
    <source>
        <dbReference type="ARBA" id="ARBA00004651"/>
    </source>
</evidence>
<keyword evidence="4" id="KW-1003">Cell membrane</keyword>
<dbReference type="AlphaFoldDB" id="A0A2G9WYK9"/>
<keyword evidence="11" id="KW-1185">Reference proteome</keyword>
<protein>
    <recommendedName>
        <fullName evidence="8">Bcr/CflA family efflux transporter</fullName>
    </recommendedName>
</protein>
<dbReference type="EMBL" id="NQVN01000005">
    <property type="protein sequence ID" value="PIO99382.1"/>
    <property type="molecule type" value="Genomic_DNA"/>
</dbReference>
<dbReference type="InterPro" id="IPR020846">
    <property type="entry name" value="MFS_dom"/>
</dbReference>
<feature type="transmembrane region" description="Helical" evidence="8">
    <location>
        <begin position="281"/>
        <end position="301"/>
    </location>
</feature>
<feature type="domain" description="Major facilitator superfamily (MFS) profile" evidence="9">
    <location>
        <begin position="8"/>
        <end position="394"/>
    </location>
</feature>
<gene>
    <name evidence="10" type="ORF">CJ014_11060</name>
</gene>
<feature type="transmembrane region" description="Helical" evidence="8">
    <location>
        <begin position="165"/>
        <end position="185"/>
    </location>
</feature>
<keyword evidence="3 8" id="KW-0813">Transport</keyword>
<evidence type="ECO:0000256" key="8">
    <source>
        <dbReference type="RuleBase" id="RU365088"/>
    </source>
</evidence>
<comment type="caution">
    <text evidence="10">The sequence shown here is derived from an EMBL/GenBank/DDBJ whole genome shotgun (WGS) entry which is preliminary data.</text>
</comment>
<comment type="similarity">
    <text evidence="2 8">Belongs to the major facilitator superfamily. Bcr/CmlA family.</text>
</comment>
<feature type="transmembrane region" description="Helical" evidence="8">
    <location>
        <begin position="51"/>
        <end position="72"/>
    </location>
</feature>
<evidence type="ECO:0000259" key="9">
    <source>
        <dbReference type="PROSITE" id="PS50850"/>
    </source>
</evidence>
<evidence type="ECO:0000313" key="11">
    <source>
        <dbReference type="Proteomes" id="UP000231070"/>
    </source>
</evidence>
<evidence type="ECO:0000256" key="6">
    <source>
        <dbReference type="ARBA" id="ARBA00022989"/>
    </source>
</evidence>
<dbReference type="InterPro" id="IPR036259">
    <property type="entry name" value="MFS_trans_sf"/>
</dbReference>
<organism evidence="10 11">
    <name type="scientific">Pleomorphomonas carboxyditropha</name>
    <dbReference type="NCBI Taxonomy" id="2023338"/>
    <lineage>
        <taxon>Bacteria</taxon>
        <taxon>Pseudomonadati</taxon>
        <taxon>Pseudomonadota</taxon>
        <taxon>Alphaproteobacteria</taxon>
        <taxon>Hyphomicrobiales</taxon>
        <taxon>Pleomorphomonadaceae</taxon>
        <taxon>Pleomorphomonas</taxon>
    </lineage>
</organism>
<dbReference type="RefSeq" id="WP_100080539.1">
    <property type="nucleotide sequence ID" value="NZ_NQVN01000005.1"/>
</dbReference>
<feature type="transmembrane region" description="Helical" evidence="8">
    <location>
        <begin position="340"/>
        <end position="364"/>
    </location>
</feature>
<dbReference type="OrthoDB" id="9800416at2"/>
<feature type="transmembrane region" description="Helical" evidence="8">
    <location>
        <begin position="307"/>
        <end position="328"/>
    </location>
</feature>
<accession>A0A2G9WYK9</accession>
<dbReference type="PROSITE" id="PS50850">
    <property type="entry name" value="MFS"/>
    <property type="match status" value="1"/>
</dbReference>
<name>A0A2G9WYK9_9HYPH</name>
<keyword evidence="7 8" id="KW-0472">Membrane</keyword>
<evidence type="ECO:0000256" key="4">
    <source>
        <dbReference type="ARBA" id="ARBA00022475"/>
    </source>
</evidence>
<dbReference type="NCBIfam" id="TIGR00710">
    <property type="entry name" value="efflux_Bcr_CflA"/>
    <property type="match status" value="1"/>
</dbReference>
<dbReference type="Pfam" id="PF07690">
    <property type="entry name" value="MFS_1"/>
    <property type="match status" value="1"/>
</dbReference>
<feature type="transmembrane region" description="Helical" evidence="8">
    <location>
        <begin position="79"/>
        <end position="100"/>
    </location>
</feature>
<evidence type="ECO:0000256" key="7">
    <source>
        <dbReference type="ARBA" id="ARBA00023136"/>
    </source>
</evidence>
<dbReference type="GO" id="GO:0005886">
    <property type="term" value="C:plasma membrane"/>
    <property type="evidence" value="ECO:0007669"/>
    <property type="project" value="UniProtKB-SubCell"/>
</dbReference>
<feature type="transmembrane region" description="Helical" evidence="8">
    <location>
        <begin position="370"/>
        <end position="388"/>
    </location>
</feature>
<dbReference type="Proteomes" id="UP000231070">
    <property type="component" value="Unassembled WGS sequence"/>
</dbReference>
<dbReference type="GO" id="GO:1990961">
    <property type="term" value="P:xenobiotic detoxification by transmembrane export across the plasma membrane"/>
    <property type="evidence" value="ECO:0007669"/>
    <property type="project" value="InterPro"/>
</dbReference>
<feature type="transmembrane region" description="Helical" evidence="8">
    <location>
        <begin position="251"/>
        <end position="269"/>
    </location>
</feature>
<feature type="transmembrane region" description="Helical" evidence="8">
    <location>
        <begin position="135"/>
        <end position="159"/>
    </location>
</feature>
<dbReference type="InterPro" id="IPR011701">
    <property type="entry name" value="MFS"/>
</dbReference>
<comment type="caution">
    <text evidence="8">Lacks conserved residue(s) required for the propagation of feature annotation.</text>
</comment>
<dbReference type="Gene3D" id="1.20.1720.10">
    <property type="entry name" value="Multidrug resistance protein D"/>
    <property type="match status" value="1"/>
</dbReference>
<keyword evidence="6 8" id="KW-1133">Transmembrane helix</keyword>
<sequence length="394" mass="40517">MQHAPMTERHVAAIGSLLIALGPVSLALYTPAMPELVSDFATTYPAVKATLAAYFAGFALAQLICGPLSDAYGRRPAALAFLTLYAAGSIGAMLAPTIHALTLARLVQGTGAAVGISVARAIVRDNFTGEQSARVMNTIGIFLAIGPAVAPTLGSLAMLAFDWRAIFVLMVVYGGALLVAVHRFLPETNRAPDPARASPTGLVRAYAALGSDGRFLFPALMLGLVLGGFYSLSSMLPFLLIDIAGLSPQTFGFGMLGQTGAYILGGIVTKALLKHVPARHLVLPGLALAMAGALAMTASTALWPPSYLTVMTPVALFAFALALVTPDLTTRAMAAFPEKAGAAAALLGFAQMGSGFVASGAVAMIGSPPLAFAMVIPVVTSAALLLGFTERERD</sequence>
<evidence type="ECO:0000313" key="10">
    <source>
        <dbReference type="EMBL" id="PIO99382.1"/>
    </source>
</evidence>
<dbReference type="SUPFAM" id="SSF103473">
    <property type="entry name" value="MFS general substrate transporter"/>
    <property type="match status" value="1"/>
</dbReference>
<feature type="transmembrane region" description="Helical" evidence="8">
    <location>
        <begin position="215"/>
        <end position="239"/>
    </location>
</feature>
<evidence type="ECO:0000256" key="5">
    <source>
        <dbReference type="ARBA" id="ARBA00022692"/>
    </source>
</evidence>
<dbReference type="GO" id="GO:0042910">
    <property type="term" value="F:xenobiotic transmembrane transporter activity"/>
    <property type="evidence" value="ECO:0007669"/>
    <property type="project" value="InterPro"/>
</dbReference>
<feature type="transmembrane region" description="Helical" evidence="8">
    <location>
        <begin position="106"/>
        <end position="123"/>
    </location>
</feature>
<dbReference type="PANTHER" id="PTHR23502">
    <property type="entry name" value="MAJOR FACILITATOR SUPERFAMILY"/>
    <property type="match status" value="1"/>
</dbReference>
<reference evidence="10 11" key="1">
    <citation type="submission" date="2017-08" db="EMBL/GenBank/DDBJ databases">
        <title>Pleomorphomonas carboxidotrophicus sp. nov., a new mesophilic hydrogenogenic carboxidotroph.</title>
        <authorList>
            <person name="Esquivel-Elizondo S."/>
            <person name="Krajmalnik-Brown R."/>
            <person name="Maldonado J."/>
        </authorList>
    </citation>
    <scope>NUCLEOTIDE SEQUENCE [LARGE SCALE GENOMIC DNA]</scope>
    <source>
        <strain evidence="10 11">SVCO-16</strain>
    </source>
</reference>
<proteinExistence type="inferred from homology"/>
<evidence type="ECO:0000256" key="2">
    <source>
        <dbReference type="ARBA" id="ARBA00006236"/>
    </source>
</evidence>
<comment type="subcellular location">
    <subcellularLocation>
        <location evidence="8">Cell inner membrane</location>
        <topology evidence="8">Multi-pass membrane protein</topology>
    </subcellularLocation>
    <subcellularLocation>
        <location evidence="1">Cell membrane</location>
        <topology evidence="1">Multi-pass membrane protein</topology>
    </subcellularLocation>
</comment>
<dbReference type="PANTHER" id="PTHR23502:SF132">
    <property type="entry name" value="POLYAMINE TRANSPORTER 2-RELATED"/>
    <property type="match status" value="1"/>
</dbReference>
<evidence type="ECO:0000256" key="3">
    <source>
        <dbReference type="ARBA" id="ARBA00022448"/>
    </source>
</evidence>
<keyword evidence="5 8" id="KW-0812">Transmembrane</keyword>
<dbReference type="InterPro" id="IPR004812">
    <property type="entry name" value="Efflux_drug-R_Bcr/CmlA"/>
</dbReference>